<feature type="domain" description="DUF3592" evidence="2">
    <location>
        <begin position="92"/>
        <end position="157"/>
    </location>
</feature>
<evidence type="ECO:0000256" key="1">
    <source>
        <dbReference type="SAM" id="Phobius"/>
    </source>
</evidence>
<reference evidence="3 4" key="1">
    <citation type="submission" date="2022-11" db="EMBL/GenBank/DDBJ databases">
        <title>Minimal conservation of predation-associated metabolite biosynthetic gene clusters underscores biosynthetic potential of Myxococcota including descriptions for ten novel species: Archangium lansinium sp. nov., Myxococcus landrumus sp. nov., Nannocystis bai.</title>
        <authorList>
            <person name="Ahearne A."/>
            <person name="Stevens C."/>
            <person name="Dowd S."/>
        </authorList>
    </citation>
    <scope>NUCLEOTIDE SEQUENCE [LARGE SCALE GENOMIC DNA]</scope>
    <source>
        <strain evidence="3 4">RJM3</strain>
    </source>
</reference>
<keyword evidence="4" id="KW-1185">Reference proteome</keyword>
<proteinExistence type="predicted"/>
<dbReference type="Proteomes" id="UP001221411">
    <property type="component" value="Unassembled WGS sequence"/>
</dbReference>
<dbReference type="RefSeq" id="WP_271921003.1">
    <property type="nucleotide sequence ID" value="NZ_JAQNDO010000001.1"/>
</dbReference>
<accession>A0ABT5ERL1</accession>
<dbReference type="EMBL" id="JAQNDO010000001">
    <property type="protein sequence ID" value="MDC0744465.1"/>
    <property type="molecule type" value="Genomic_DNA"/>
</dbReference>
<feature type="transmembrane region" description="Helical" evidence="1">
    <location>
        <begin position="37"/>
        <end position="56"/>
    </location>
</feature>
<evidence type="ECO:0000313" key="4">
    <source>
        <dbReference type="Proteomes" id="UP001221411"/>
    </source>
</evidence>
<evidence type="ECO:0000259" key="2">
    <source>
        <dbReference type="Pfam" id="PF12158"/>
    </source>
</evidence>
<feature type="transmembrane region" description="Helical" evidence="1">
    <location>
        <begin position="169"/>
        <end position="190"/>
    </location>
</feature>
<keyword evidence="1" id="KW-1133">Transmembrane helix</keyword>
<sequence length="203" mass="22218">MGKRKRQRVQTLKMPDGEKVAFDEQGRVLMSRSSQGMLAVVLTVFGCVALGMPWVLRSQAEARAERFARMRTFSEATCTIKDIAWGEPDPEYGRTRVSVDYQVHVPGQEGTFVASGFSWQGTDVDNGVAASMKRELLLNKRVPCWYDPADPTNAVLVQARGEAPPPMSVWLLLGMSAVGLLFAGAGIATLRTKKRLVLGGSED</sequence>
<comment type="caution">
    <text evidence="3">The sequence shown here is derived from an EMBL/GenBank/DDBJ whole genome shotgun (WGS) entry which is preliminary data.</text>
</comment>
<name>A0ABT5ERL1_9BACT</name>
<gene>
    <name evidence="3" type="ORF">POL67_24245</name>
</gene>
<dbReference type="Pfam" id="PF12158">
    <property type="entry name" value="DUF3592"/>
    <property type="match status" value="1"/>
</dbReference>
<dbReference type="InterPro" id="IPR021994">
    <property type="entry name" value="DUF3592"/>
</dbReference>
<evidence type="ECO:0000313" key="3">
    <source>
        <dbReference type="EMBL" id="MDC0744465.1"/>
    </source>
</evidence>
<organism evidence="3 4">
    <name type="scientific">Polyangium mundeleinium</name>
    <dbReference type="NCBI Taxonomy" id="2995306"/>
    <lineage>
        <taxon>Bacteria</taxon>
        <taxon>Pseudomonadati</taxon>
        <taxon>Myxococcota</taxon>
        <taxon>Polyangia</taxon>
        <taxon>Polyangiales</taxon>
        <taxon>Polyangiaceae</taxon>
        <taxon>Polyangium</taxon>
    </lineage>
</organism>
<keyword evidence="1" id="KW-0472">Membrane</keyword>
<protein>
    <submittedName>
        <fullName evidence="3">DUF3592 domain-containing protein</fullName>
    </submittedName>
</protein>
<keyword evidence="1" id="KW-0812">Transmembrane</keyword>